<dbReference type="GO" id="GO:0005524">
    <property type="term" value="F:ATP binding"/>
    <property type="evidence" value="ECO:0007669"/>
    <property type="project" value="UniProtKB-UniRule"/>
</dbReference>
<dbReference type="Pfam" id="PF01588">
    <property type="entry name" value="tRNA_bind"/>
    <property type="match status" value="1"/>
</dbReference>
<keyword evidence="4 15" id="KW-0963">Cytoplasm</keyword>
<dbReference type="InterPro" id="IPR023457">
    <property type="entry name" value="Met-tRNA_synth_2"/>
</dbReference>
<keyword evidence="9 15" id="KW-0862">Zinc</keyword>
<evidence type="ECO:0000256" key="11">
    <source>
        <dbReference type="ARBA" id="ARBA00022884"/>
    </source>
</evidence>
<dbReference type="GO" id="GO:0006431">
    <property type="term" value="P:methionyl-tRNA aminoacylation"/>
    <property type="evidence" value="ECO:0007669"/>
    <property type="project" value="UniProtKB-UniRule"/>
</dbReference>
<evidence type="ECO:0000256" key="8">
    <source>
        <dbReference type="ARBA" id="ARBA00022741"/>
    </source>
</evidence>
<proteinExistence type="inferred from homology"/>
<dbReference type="InterPro" id="IPR004495">
    <property type="entry name" value="Met-tRNA-synth_bsu_C"/>
</dbReference>
<feature type="binding site" evidence="15">
    <location>
        <position position="131"/>
    </location>
    <ligand>
        <name>Zn(2+)</name>
        <dbReference type="ChEBI" id="CHEBI:29105"/>
    </ligand>
</feature>
<keyword evidence="10 15" id="KW-0067">ATP-binding</keyword>
<dbReference type="NCBIfam" id="TIGR00398">
    <property type="entry name" value="metG"/>
    <property type="match status" value="1"/>
</dbReference>
<dbReference type="GO" id="GO:0004825">
    <property type="term" value="F:methionine-tRNA ligase activity"/>
    <property type="evidence" value="ECO:0007669"/>
    <property type="project" value="UniProtKB-UniRule"/>
</dbReference>
<dbReference type="PRINTS" id="PR01041">
    <property type="entry name" value="TRNASYNTHMET"/>
</dbReference>
<comment type="caution">
    <text evidence="15">Lacks conserved residue(s) required for the propagation of feature annotation.</text>
</comment>
<dbReference type="FunFam" id="2.170.220.10:FF:000002">
    <property type="entry name" value="Methionine--tRNA ligase"/>
    <property type="match status" value="1"/>
</dbReference>
<feature type="binding site" evidence="15">
    <location>
        <position position="148"/>
    </location>
    <ligand>
        <name>Zn(2+)</name>
        <dbReference type="ChEBI" id="CHEBI:29105"/>
    </ligand>
</feature>
<reference evidence="17 18" key="1">
    <citation type="submission" date="2016-11" db="EMBL/GenBank/DDBJ databases">
        <authorList>
            <person name="Varghese N."/>
            <person name="Submissions S."/>
        </authorList>
    </citation>
    <scope>NUCLEOTIDE SEQUENCE [LARGE SCALE GENOMIC DNA]</scope>
    <source>
        <strain evidence="17 18">DSM 15287</strain>
    </source>
</reference>
<dbReference type="GO" id="GO:0046872">
    <property type="term" value="F:metal ion binding"/>
    <property type="evidence" value="ECO:0007669"/>
    <property type="project" value="UniProtKB-KW"/>
</dbReference>
<dbReference type="CDD" id="cd00814">
    <property type="entry name" value="MetRS_core"/>
    <property type="match status" value="1"/>
</dbReference>
<dbReference type="SUPFAM" id="SSF52374">
    <property type="entry name" value="Nucleotidylyl transferase"/>
    <property type="match status" value="1"/>
</dbReference>
<keyword evidence="13 15" id="KW-0030">Aminoacyl-tRNA synthetase</keyword>
<dbReference type="AlphaFoldDB" id="A0A1M6BLB6"/>
<dbReference type="GO" id="GO:0005737">
    <property type="term" value="C:cytoplasm"/>
    <property type="evidence" value="ECO:0007669"/>
    <property type="project" value="UniProtKB-SubCell"/>
</dbReference>
<dbReference type="FunFam" id="1.10.730.10:FF:000026">
    <property type="entry name" value="Methionine--tRNA ligase"/>
    <property type="match status" value="1"/>
</dbReference>
<comment type="cofactor">
    <cofactor evidence="15">
        <name>Zn(2+)</name>
        <dbReference type="ChEBI" id="CHEBI:29105"/>
    </cofactor>
    <text evidence="15">Binds 1 zinc ion per subunit.</text>
</comment>
<dbReference type="Gene3D" id="3.40.50.620">
    <property type="entry name" value="HUPs"/>
    <property type="match status" value="1"/>
</dbReference>
<keyword evidence="18" id="KW-1185">Reference proteome</keyword>
<dbReference type="PROSITE" id="PS50886">
    <property type="entry name" value="TRBD"/>
    <property type="match status" value="1"/>
</dbReference>
<dbReference type="HAMAP" id="MF_01228">
    <property type="entry name" value="Met_tRNA_synth_type2"/>
    <property type="match status" value="1"/>
</dbReference>
<comment type="similarity">
    <text evidence="15">Belongs to the class-I aminoacyl-tRNA synthetase family. MetG type 2A subfamily.</text>
</comment>
<dbReference type="FunFam" id="2.40.50.140:FF:000042">
    <property type="entry name" value="Methionine--tRNA ligase"/>
    <property type="match status" value="1"/>
</dbReference>
<comment type="function">
    <text evidence="1 15">Is required not only for elongation of protein synthesis but also for the initiation of all mRNA translation through initiator tRNA(fMet) aminoacylation.</text>
</comment>
<evidence type="ECO:0000256" key="4">
    <source>
        <dbReference type="ARBA" id="ARBA00022490"/>
    </source>
</evidence>
<dbReference type="NCBIfam" id="TIGR00399">
    <property type="entry name" value="metG_C_term"/>
    <property type="match status" value="1"/>
</dbReference>
<feature type="short sequence motif" description="'KMSKS' region" evidence="15">
    <location>
        <begin position="296"/>
        <end position="300"/>
    </location>
</feature>
<evidence type="ECO:0000313" key="17">
    <source>
        <dbReference type="EMBL" id="SHI49515.1"/>
    </source>
</evidence>
<keyword evidence="7 15" id="KW-0479">Metal-binding</keyword>
<dbReference type="CDD" id="cd02800">
    <property type="entry name" value="tRNA_bind_EcMetRS_like"/>
    <property type="match status" value="1"/>
</dbReference>
<evidence type="ECO:0000256" key="3">
    <source>
        <dbReference type="ARBA" id="ARBA00011738"/>
    </source>
</evidence>
<dbReference type="EMBL" id="FQZD01000005">
    <property type="protein sequence ID" value="SHI49515.1"/>
    <property type="molecule type" value="Genomic_DNA"/>
</dbReference>
<dbReference type="NCBIfam" id="NF008900">
    <property type="entry name" value="PRK12267.1"/>
    <property type="match status" value="1"/>
</dbReference>
<accession>A0A1M6BLB6</accession>
<evidence type="ECO:0000256" key="5">
    <source>
        <dbReference type="ARBA" id="ARBA00022555"/>
    </source>
</evidence>
<dbReference type="InterPro" id="IPR012340">
    <property type="entry name" value="NA-bd_OB-fold"/>
</dbReference>
<gene>
    <name evidence="15" type="primary">metG</name>
    <name evidence="17" type="ORF">SAMN02745170_00444</name>
</gene>
<dbReference type="Pfam" id="PF09334">
    <property type="entry name" value="tRNA-synt_1g"/>
    <property type="match status" value="1"/>
</dbReference>
<evidence type="ECO:0000256" key="1">
    <source>
        <dbReference type="ARBA" id="ARBA00003314"/>
    </source>
</evidence>
<evidence type="ECO:0000256" key="6">
    <source>
        <dbReference type="ARBA" id="ARBA00022598"/>
    </source>
</evidence>
<keyword evidence="8 15" id="KW-0547">Nucleotide-binding</keyword>
<keyword evidence="5 15" id="KW-0820">tRNA-binding</keyword>
<dbReference type="Gene3D" id="1.10.730.10">
    <property type="entry name" value="Isoleucyl-tRNA Synthetase, Domain 1"/>
    <property type="match status" value="1"/>
</dbReference>
<keyword evidence="12 15" id="KW-0648">Protein biosynthesis</keyword>
<dbReference type="PROSITE" id="PS00178">
    <property type="entry name" value="AA_TRNA_LIGASE_I"/>
    <property type="match status" value="1"/>
</dbReference>
<dbReference type="GO" id="GO:0000049">
    <property type="term" value="F:tRNA binding"/>
    <property type="evidence" value="ECO:0007669"/>
    <property type="project" value="UniProtKB-UniRule"/>
</dbReference>
<comment type="catalytic activity">
    <reaction evidence="14 15">
        <text>tRNA(Met) + L-methionine + ATP = L-methionyl-tRNA(Met) + AMP + diphosphate</text>
        <dbReference type="Rhea" id="RHEA:13481"/>
        <dbReference type="Rhea" id="RHEA-COMP:9667"/>
        <dbReference type="Rhea" id="RHEA-COMP:9698"/>
        <dbReference type="ChEBI" id="CHEBI:30616"/>
        <dbReference type="ChEBI" id="CHEBI:33019"/>
        <dbReference type="ChEBI" id="CHEBI:57844"/>
        <dbReference type="ChEBI" id="CHEBI:78442"/>
        <dbReference type="ChEBI" id="CHEBI:78530"/>
        <dbReference type="ChEBI" id="CHEBI:456215"/>
        <dbReference type="EC" id="6.1.1.10"/>
    </reaction>
</comment>
<dbReference type="Pfam" id="PF19303">
    <property type="entry name" value="Anticodon_3"/>
    <property type="match status" value="1"/>
</dbReference>
<keyword evidence="6 15" id="KW-0436">Ligase</keyword>
<evidence type="ECO:0000256" key="14">
    <source>
        <dbReference type="ARBA" id="ARBA00047364"/>
    </source>
</evidence>
<evidence type="ECO:0000256" key="2">
    <source>
        <dbReference type="ARBA" id="ARBA00004496"/>
    </source>
</evidence>
<dbReference type="InterPro" id="IPR009080">
    <property type="entry name" value="tRNAsynth_Ia_anticodon-bd"/>
</dbReference>
<dbReference type="InterPro" id="IPR002547">
    <property type="entry name" value="tRNA-bd_dom"/>
</dbReference>
<keyword evidence="11 15" id="KW-0694">RNA-binding</keyword>
<organism evidence="17 18">
    <name type="scientific">Propionispora hippei DSM 15287</name>
    <dbReference type="NCBI Taxonomy" id="1123003"/>
    <lineage>
        <taxon>Bacteria</taxon>
        <taxon>Bacillati</taxon>
        <taxon>Bacillota</taxon>
        <taxon>Negativicutes</taxon>
        <taxon>Selenomonadales</taxon>
        <taxon>Sporomusaceae</taxon>
        <taxon>Propionispora</taxon>
    </lineage>
</organism>
<comment type="subunit">
    <text evidence="3 15">Homodimer.</text>
</comment>
<dbReference type="EC" id="6.1.1.10" evidence="15"/>
<dbReference type="OrthoDB" id="9810191at2"/>
<feature type="domain" description="TRNA-binding" evidence="16">
    <location>
        <begin position="545"/>
        <end position="644"/>
    </location>
</feature>
<dbReference type="InterPro" id="IPR041872">
    <property type="entry name" value="Anticodon_Met"/>
</dbReference>
<evidence type="ECO:0000256" key="15">
    <source>
        <dbReference type="HAMAP-Rule" id="MF_01228"/>
    </source>
</evidence>
<evidence type="ECO:0000256" key="12">
    <source>
        <dbReference type="ARBA" id="ARBA00022917"/>
    </source>
</evidence>
<evidence type="ECO:0000256" key="10">
    <source>
        <dbReference type="ARBA" id="ARBA00022840"/>
    </source>
</evidence>
<dbReference type="InterPro" id="IPR001412">
    <property type="entry name" value="aa-tRNA-synth_I_CS"/>
</dbReference>
<dbReference type="PANTHER" id="PTHR43326">
    <property type="entry name" value="METHIONYL-TRNA SYNTHETASE"/>
    <property type="match status" value="1"/>
</dbReference>
<dbReference type="InterPro" id="IPR015413">
    <property type="entry name" value="Methionyl/Leucyl_tRNA_Synth"/>
</dbReference>
<dbReference type="Gene3D" id="2.40.50.140">
    <property type="entry name" value="Nucleic acid-binding proteins"/>
    <property type="match status" value="1"/>
</dbReference>
<evidence type="ECO:0000259" key="16">
    <source>
        <dbReference type="PROSITE" id="PS50886"/>
    </source>
</evidence>
<dbReference type="Gene3D" id="2.170.220.10">
    <property type="match status" value="1"/>
</dbReference>
<sequence>MEKQTFYITTPIYYPSDRLHIGHAYCTTVADAIARYKRLAGFDVFFLTGSDEHGQKIQRKAQEEQVTPIAYVDKIVASFQNLWQKLHISHDDFIRTTEKRHREVVQAIFQKIYDQGDIYKASYEGWYCTPCETFWLERQLEDGKCPDCGRPVEMLGEESYFFRMSKYQDRLLQFIEENPDFIQPTSRRNEMINFIKGGLEDLCVSRTTFDWGIPVPFDPKHVVYVWFDALTNYITAAGYMHDREKFAKYWPADIHLVGKEIVRFHSIIWPVILMALGVPLPKKVYGHGWLVVEGDKMSKSKGNVIDPVALIDEFGADTIRYFLLREINLGMDGNFSRDALINRINSDLANDLGNLLHRTLNMIHRFNGGVVQNGQVPEAIDDGLISLAKQTVSSYQAMMEQLDINGAIKDVWALISRTNKYIDETGPWALAKDPAKKERLDTVLYNLAETLRIVAILISPFMPLTAPKIYSQLGLAEDFTKVTLETAKQWGSLPSGTQVAAHPEPIFPRIETKTADTGAGKAVADVEVKKPVEAVPATPEVTIDEFAKLDLRVAKVLAAEKVKGADKLLLLTVDLGSEQRSIVSGIAKHYTPEELVGKNVVMIVNLKPAKIRGIESRGMVLAASDGEKLTLATAPDMPPGSKVK</sequence>
<feature type="short sequence motif" description="'HIGH' region" evidence="15">
    <location>
        <begin position="13"/>
        <end position="23"/>
    </location>
</feature>
<evidence type="ECO:0000256" key="9">
    <source>
        <dbReference type="ARBA" id="ARBA00022833"/>
    </source>
</evidence>
<dbReference type="Pfam" id="PF01406">
    <property type="entry name" value="tRNA-synt_1e"/>
    <property type="match status" value="1"/>
</dbReference>
<evidence type="ECO:0000313" key="18">
    <source>
        <dbReference type="Proteomes" id="UP000322917"/>
    </source>
</evidence>
<dbReference type="InterPro" id="IPR014758">
    <property type="entry name" value="Met-tRNA_synth"/>
</dbReference>
<dbReference type="SUPFAM" id="SSF47323">
    <property type="entry name" value="Anticodon-binding domain of a subclass of class I aminoacyl-tRNA synthetases"/>
    <property type="match status" value="1"/>
</dbReference>
<dbReference type="Proteomes" id="UP000322917">
    <property type="component" value="Unassembled WGS sequence"/>
</dbReference>
<comment type="subcellular location">
    <subcellularLocation>
        <location evidence="2 15">Cytoplasm</location>
    </subcellularLocation>
</comment>
<feature type="binding site" evidence="15">
    <location>
        <position position="128"/>
    </location>
    <ligand>
        <name>Zn(2+)</name>
        <dbReference type="ChEBI" id="CHEBI:29105"/>
    </ligand>
</feature>
<dbReference type="SUPFAM" id="SSF50249">
    <property type="entry name" value="Nucleic acid-binding proteins"/>
    <property type="match status" value="1"/>
</dbReference>
<protein>
    <recommendedName>
        <fullName evidence="15">Methionine--tRNA ligase</fullName>
        <ecNumber evidence="15">6.1.1.10</ecNumber>
    </recommendedName>
    <alternativeName>
        <fullName evidence="15">Methionyl-tRNA synthetase</fullName>
        <shortName evidence="15">MetRS</shortName>
    </alternativeName>
</protein>
<dbReference type="RefSeq" id="WP_149733342.1">
    <property type="nucleotide sequence ID" value="NZ_FQZD01000005.1"/>
</dbReference>
<dbReference type="InterPro" id="IPR014729">
    <property type="entry name" value="Rossmann-like_a/b/a_fold"/>
</dbReference>
<dbReference type="CDD" id="cd07957">
    <property type="entry name" value="Anticodon_Ia_Met"/>
    <property type="match status" value="1"/>
</dbReference>
<dbReference type="InterPro" id="IPR033911">
    <property type="entry name" value="MetRS_core"/>
</dbReference>
<evidence type="ECO:0000256" key="13">
    <source>
        <dbReference type="ARBA" id="ARBA00023146"/>
    </source>
</evidence>
<dbReference type="PANTHER" id="PTHR43326:SF1">
    <property type="entry name" value="METHIONINE--TRNA LIGASE, MITOCHONDRIAL"/>
    <property type="match status" value="1"/>
</dbReference>
<dbReference type="InterPro" id="IPR032678">
    <property type="entry name" value="tRNA-synt_1_cat_dom"/>
</dbReference>
<feature type="binding site" evidence="15">
    <location>
        <position position="145"/>
    </location>
    <ligand>
        <name>Zn(2+)</name>
        <dbReference type="ChEBI" id="CHEBI:29105"/>
    </ligand>
</feature>
<name>A0A1M6BLB6_9FIRM</name>
<evidence type="ECO:0000256" key="7">
    <source>
        <dbReference type="ARBA" id="ARBA00022723"/>
    </source>
</evidence>